<dbReference type="SUPFAM" id="SSF47598">
    <property type="entry name" value="Ribbon-helix-helix"/>
    <property type="match status" value="1"/>
</dbReference>
<dbReference type="InterPro" id="IPR013321">
    <property type="entry name" value="Arc_rbn_hlx_hlx"/>
</dbReference>
<keyword evidence="3" id="KW-1185">Reference proteome</keyword>
<protein>
    <recommendedName>
        <fullName evidence="1">CopG-like ribbon-helix-helix domain-containing protein</fullName>
    </recommendedName>
</protein>
<name>A0ABS8IGR6_9NOSO</name>
<gene>
    <name evidence="2" type="ORF">LC586_30660</name>
</gene>
<evidence type="ECO:0000313" key="2">
    <source>
        <dbReference type="EMBL" id="MCC5603428.1"/>
    </source>
</evidence>
<comment type="caution">
    <text evidence="2">The sequence shown here is derived from an EMBL/GenBank/DDBJ whole genome shotgun (WGS) entry which is preliminary data.</text>
</comment>
<dbReference type="InterPro" id="IPR010985">
    <property type="entry name" value="Ribbon_hlx_hlx"/>
</dbReference>
<evidence type="ECO:0000259" key="1">
    <source>
        <dbReference type="Pfam" id="PF07878"/>
    </source>
</evidence>
<dbReference type="Gene3D" id="1.10.1220.10">
    <property type="entry name" value="Met repressor-like"/>
    <property type="match status" value="1"/>
</dbReference>
<accession>A0ABS8IGR6</accession>
<sequence length="53" mass="5747">MASIKLPITLSNELYSQLQSLASANGLSMAAQIRYLIVQATQGRLQGLDNQPE</sequence>
<proteinExistence type="predicted"/>
<evidence type="ECO:0000313" key="3">
    <source>
        <dbReference type="Proteomes" id="UP001199525"/>
    </source>
</evidence>
<dbReference type="Proteomes" id="UP001199525">
    <property type="component" value="Unassembled WGS sequence"/>
</dbReference>
<dbReference type="InterPro" id="IPR012869">
    <property type="entry name" value="RHH_5"/>
</dbReference>
<dbReference type="EMBL" id="JAIVFQ010000077">
    <property type="protein sequence ID" value="MCC5603428.1"/>
    <property type="molecule type" value="Genomic_DNA"/>
</dbReference>
<organism evidence="2 3">
    <name type="scientific">Nostoc favosum CHAB5714</name>
    <dbReference type="NCBI Taxonomy" id="2780399"/>
    <lineage>
        <taxon>Bacteria</taxon>
        <taxon>Bacillati</taxon>
        <taxon>Cyanobacteriota</taxon>
        <taxon>Cyanophyceae</taxon>
        <taxon>Nostocales</taxon>
        <taxon>Nostocaceae</taxon>
        <taxon>Nostoc</taxon>
        <taxon>Nostoc favosum</taxon>
    </lineage>
</organism>
<feature type="domain" description="CopG-like ribbon-helix-helix" evidence="1">
    <location>
        <begin position="8"/>
        <end position="40"/>
    </location>
</feature>
<reference evidence="2 3" key="1">
    <citation type="journal article" date="2021" name="Microorganisms">
        <title>Genome Evolution of Filamentous Cyanobacterium Nostoc Species: From Facultative Symbiosis to Free Living.</title>
        <authorList>
            <person name="Huo D."/>
            <person name="Li H."/>
            <person name="Cai F."/>
            <person name="Guo X."/>
            <person name="Qiao Z."/>
            <person name="Wang W."/>
            <person name="Yu G."/>
            <person name="Li R."/>
        </authorList>
    </citation>
    <scope>NUCLEOTIDE SEQUENCE [LARGE SCALE GENOMIC DNA]</scope>
    <source>
        <strain evidence="2 3">CHAB 5714</strain>
    </source>
</reference>
<dbReference type="RefSeq" id="WP_229489050.1">
    <property type="nucleotide sequence ID" value="NZ_JAIVFQ010000077.1"/>
</dbReference>
<dbReference type="Pfam" id="PF07878">
    <property type="entry name" value="RHH_5"/>
    <property type="match status" value="1"/>
</dbReference>